<reference evidence="1" key="1">
    <citation type="submission" date="2023-06" db="EMBL/GenBank/DDBJ databases">
        <title>Genome-scale phylogeny and comparative genomics of the fungal order Sordariales.</title>
        <authorList>
            <consortium name="Lawrence Berkeley National Laboratory"/>
            <person name="Hensen N."/>
            <person name="Bonometti L."/>
            <person name="Westerberg I."/>
            <person name="Brannstrom I.O."/>
            <person name="Guillou S."/>
            <person name="Cros-Aarteil S."/>
            <person name="Calhoun S."/>
            <person name="Haridas S."/>
            <person name="Kuo A."/>
            <person name="Mondo S."/>
            <person name="Pangilinan J."/>
            <person name="Riley R."/>
            <person name="Labutti K."/>
            <person name="Andreopoulos B."/>
            <person name="Lipzen A."/>
            <person name="Chen C."/>
            <person name="Yanf M."/>
            <person name="Daum C."/>
            <person name="Ng V."/>
            <person name="Clum A."/>
            <person name="Steindorff A."/>
            <person name="Ohm R."/>
            <person name="Martin F."/>
            <person name="Silar P."/>
            <person name="Natvig D."/>
            <person name="Lalanne C."/>
            <person name="Gautier V."/>
            <person name="Ament-Velasquez S.L."/>
            <person name="Kruys A."/>
            <person name="Hutchinson M.I."/>
            <person name="Powell A.J."/>
            <person name="Barry K."/>
            <person name="Miller A.N."/>
            <person name="Grigoriev I.V."/>
            <person name="Debuchy R."/>
            <person name="Gladieux P."/>
            <person name="Thoren M.H."/>
            <person name="Johannesson H."/>
        </authorList>
    </citation>
    <scope>NUCLEOTIDE SEQUENCE</scope>
    <source>
        <strain evidence="1">SMH4607-1</strain>
    </source>
</reference>
<sequence length="76" mass="7698">MLGSLSGLGVDTAAPSVGRTWPGPGAASANLSLGLKTAWPPSLGSETATLEPWCCCSCCAISFLASCFFAMSKKAR</sequence>
<evidence type="ECO:0000313" key="2">
    <source>
        <dbReference type="Proteomes" id="UP001172102"/>
    </source>
</evidence>
<proteinExistence type="predicted"/>
<dbReference type="EMBL" id="JAUKUA010000001">
    <property type="protein sequence ID" value="KAK0732208.1"/>
    <property type="molecule type" value="Genomic_DNA"/>
</dbReference>
<dbReference type="AlphaFoldDB" id="A0AA40BDE8"/>
<organism evidence="1 2">
    <name type="scientific">Lasiosphaeris hirsuta</name>
    <dbReference type="NCBI Taxonomy" id="260670"/>
    <lineage>
        <taxon>Eukaryota</taxon>
        <taxon>Fungi</taxon>
        <taxon>Dikarya</taxon>
        <taxon>Ascomycota</taxon>
        <taxon>Pezizomycotina</taxon>
        <taxon>Sordariomycetes</taxon>
        <taxon>Sordariomycetidae</taxon>
        <taxon>Sordariales</taxon>
        <taxon>Lasiosphaeriaceae</taxon>
        <taxon>Lasiosphaeris</taxon>
    </lineage>
</organism>
<name>A0AA40BDE8_9PEZI</name>
<accession>A0AA40BDE8</accession>
<gene>
    <name evidence="1" type="ORF">B0H67DRAFT_566904</name>
</gene>
<protein>
    <submittedName>
        <fullName evidence="1">Uncharacterized protein</fullName>
    </submittedName>
</protein>
<comment type="caution">
    <text evidence="1">The sequence shown here is derived from an EMBL/GenBank/DDBJ whole genome shotgun (WGS) entry which is preliminary data.</text>
</comment>
<keyword evidence="2" id="KW-1185">Reference proteome</keyword>
<dbReference type="Proteomes" id="UP001172102">
    <property type="component" value="Unassembled WGS sequence"/>
</dbReference>
<evidence type="ECO:0000313" key="1">
    <source>
        <dbReference type="EMBL" id="KAK0732208.1"/>
    </source>
</evidence>